<proteinExistence type="predicted"/>
<gene>
    <name evidence="2" type="ORF">THAOC_21322</name>
</gene>
<sequence length="466" mass="52149">MDTTDESKSKVQVVALLESAYQTSIQGFASVIGSTFADTRTVPSSLRNVLLNGPYRGRLLIRYDDGQSYHTKPEELVEATSALDDRECQGLETEVKKQIQQLDAEIAKMQADRDGLAQILNEIHNEREMERQRQAALEAAERAKRRRIEKERKETERFDRGKYIKFNLHESDYVQQNFGKTVTSMATGGTATVMLYEDGDWMYTAGLPKLLHNKLKGRAKHHPSPVYVAVGSEDRYYIKFSNGKSEWVGCDDLTDELNSSPSNKVKSVAFGASWSSYFVVYTNGGYAYQSIPSALAKLVDQRNRTDLSCVSLGPDGEYYVSAKNGRAWWGGMHADNLSIARKVKDRIKFMDFGDYDSFFHSSVVGKIVSCPGLAAQLNECGQNGRTFSVEQGETAQELRVPIRLSQLCKWPAAPAYRRVVLSTAIIAKLEQRTLGREKTAFSRFSLVLYDDGSHANSKIRGASLFG</sequence>
<evidence type="ECO:0000313" key="3">
    <source>
        <dbReference type="Proteomes" id="UP000266841"/>
    </source>
</evidence>
<dbReference type="EMBL" id="AGNL01024951">
    <property type="protein sequence ID" value="EJK58542.1"/>
    <property type="molecule type" value="Genomic_DNA"/>
</dbReference>
<dbReference type="Proteomes" id="UP000266841">
    <property type="component" value="Unassembled WGS sequence"/>
</dbReference>
<evidence type="ECO:0000256" key="1">
    <source>
        <dbReference type="SAM" id="Coils"/>
    </source>
</evidence>
<keyword evidence="3" id="KW-1185">Reference proteome</keyword>
<keyword evidence="1" id="KW-0175">Coiled coil</keyword>
<protein>
    <submittedName>
        <fullName evidence="2">Uncharacterized protein</fullName>
    </submittedName>
</protein>
<name>K0SJ89_THAOC</name>
<reference evidence="2 3" key="1">
    <citation type="journal article" date="2012" name="Genome Biol.">
        <title>Genome and low-iron response of an oceanic diatom adapted to chronic iron limitation.</title>
        <authorList>
            <person name="Lommer M."/>
            <person name="Specht M."/>
            <person name="Roy A.S."/>
            <person name="Kraemer L."/>
            <person name="Andreson R."/>
            <person name="Gutowska M.A."/>
            <person name="Wolf J."/>
            <person name="Bergner S.V."/>
            <person name="Schilhabel M.B."/>
            <person name="Klostermeier U.C."/>
            <person name="Beiko R.G."/>
            <person name="Rosenstiel P."/>
            <person name="Hippler M."/>
            <person name="Laroche J."/>
        </authorList>
    </citation>
    <scope>NUCLEOTIDE SEQUENCE [LARGE SCALE GENOMIC DNA]</scope>
    <source>
        <strain evidence="2 3">CCMP1005</strain>
    </source>
</reference>
<comment type="caution">
    <text evidence="2">The sequence shown here is derived from an EMBL/GenBank/DDBJ whole genome shotgun (WGS) entry which is preliminary data.</text>
</comment>
<dbReference type="AlphaFoldDB" id="K0SJ89"/>
<organism evidence="2 3">
    <name type="scientific">Thalassiosira oceanica</name>
    <name type="common">Marine diatom</name>
    <dbReference type="NCBI Taxonomy" id="159749"/>
    <lineage>
        <taxon>Eukaryota</taxon>
        <taxon>Sar</taxon>
        <taxon>Stramenopiles</taxon>
        <taxon>Ochrophyta</taxon>
        <taxon>Bacillariophyta</taxon>
        <taxon>Coscinodiscophyceae</taxon>
        <taxon>Thalassiosirophycidae</taxon>
        <taxon>Thalassiosirales</taxon>
        <taxon>Thalassiosiraceae</taxon>
        <taxon>Thalassiosira</taxon>
    </lineage>
</organism>
<dbReference type="OrthoDB" id="41098at2759"/>
<evidence type="ECO:0000313" key="2">
    <source>
        <dbReference type="EMBL" id="EJK58542.1"/>
    </source>
</evidence>
<accession>K0SJ89</accession>
<dbReference type="eggNOG" id="ENOG502SG3M">
    <property type="taxonomic scope" value="Eukaryota"/>
</dbReference>
<feature type="coiled-coil region" evidence="1">
    <location>
        <begin position="92"/>
        <end position="153"/>
    </location>
</feature>